<reference evidence="3 4" key="1">
    <citation type="submission" date="2020-10" db="EMBL/GenBank/DDBJ databases">
        <title>Genome sequencing of Massilia sp. LPB0304.</title>
        <authorList>
            <person name="Kim J."/>
        </authorList>
    </citation>
    <scope>NUCLEOTIDE SEQUENCE [LARGE SCALE GENOMIC DNA]</scope>
    <source>
        <strain evidence="3 4">LPB0304</strain>
    </source>
</reference>
<sequence length="110" mass="11656">MPNWPAMLLAPSIALANAGVAYALTSPSCAGQDTSTLHVLTICSLLACLLVTFGALLNWQRARALAGPGETPDQSRRRFLSQVATLCGLLSALVVLAEWLPIWMVSPCYG</sequence>
<keyword evidence="1" id="KW-0812">Transmembrane</keyword>
<evidence type="ECO:0000313" key="3">
    <source>
        <dbReference type="EMBL" id="QOL50051.1"/>
    </source>
</evidence>
<evidence type="ECO:0000313" key="4">
    <source>
        <dbReference type="Proteomes" id="UP000593875"/>
    </source>
</evidence>
<feature type="transmembrane region" description="Helical" evidence="1">
    <location>
        <begin position="79"/>
        <end position="100"/>
    </location>
</feature>
<keyword evidence="2" id="KW-0732">Signal</keyword>
<evidence type="ECO:0000256" key="2">
    <source>
        <dbReference type="SAM" id="SignalP"/>
    </source>
</evidence>
<dbReference type="KEGG" id="mlir:LPB04_01610"/>
<gene>
    <name evidence="3" type="ORF">LPB04_01610</name>
</gene>
<accession>A0A7L9U4Q2</accession>
<proteinExistence type="predicted"/>
<feature type="chain" id="PRO_5032539516" evidence="2">
    <location>
        <begin position="24"/>
        <end position="110"/>
    </location>
</feature>
<feature type="signal peptide" evidence="2">
    <location>
        <begin position="1"/>
        <end position="23"/>
    </location>
</feature>
<keyword evidence="4" id="KW-1185">Reference proteome</keyword>
<dbReference type="Proteomes" id="UP000593875">
    <property type="component" value="Chromosome"/>
</dbReference>
<organism evidence="3 4">
    <name type="scientific">Massilia litorea</name>
    <dbReference type="NCBI Taxonomy" id="2769491"/>
    <lineage>
        <taxon>Bacteria</taxon>
        <taxon>Pseudomonadati</taxon>
        <taxon>Pseudomonadota</taxon>
        <taxon>Betaproteobacteria</taxon>
        <taxon>Burkholderiales</taxon>
        <taxon>Oxalobacteraceae</taxon>
        <taxon>Telluria group</taxon>
        <taxon>Massilia</taxon>
    </lineage>
</organism>
<dbReference type="AlphaFoldDB" id="A0A7L9U4Q2"/>
<dbReference type="RefSeq" id="WP_193687075.1">
    <property type="nucleotide sequence ID" value="NZ_CP062941.1"/>
</dbReference>
<dbReference type="EMBL" id="CP062941">
    <property type="protein sequence ID" value="QOL50051.1"/>
    <property type="molecule type" value="Genomic_DNA"/>
</dbReference>
<keyword evidence="1" id="KW-1133">Transmembrane helix</keyword>
<evidence type="ECO:0000256" key="1">
    <source>
        <dbReference type="SAM" id="Phobius"/>
    </source>
</evidence>
<protein>
    <submittedName>
        <fullName evidence="3">Uncharacterized protein</fullName>
    </submittedName>
</protein>
<feature type="transmembrane region" description="Helical" evidence="1">
    <location>
        <begin position="39"/>
        <end position="59"/>
    </location>
</feature>
<name>A0A7L9U4Q2_9BURK</name>
<keyword evidence="1" id="KW-0472">Membrane</keyword>